<sequence>MNLNEKNKLRRLKLAQKNPEQRREELLYRRAVYAKKNSQERQEELSRRRSSYAKKKIGVLRDENDFAPSHDPSGNAGQSSPDGVPHDITMNQLRLKELNNKDGSSSHSGQLNINVLATSSDYQGISLGSTSTSGVFIDPPIPDTLKLNAWKSKNAITLRSISKSKDYMANANTVVATDSLQMMDINGAIDAPKGTNQFLNDVDDSLKDQPHVFVIRKKLMTRNGTDHDQYVILDVLLENDDTLDEGIADLAHESASKGKVTVSSMQLIDEDDWATDVRVHIEEPSKLSKVNPTHVSSTKTKGKSLARLRENSISQSIENDSVHLIDEAPVEIPRKSSKVNYTRKLSKVNSASVSSSKTKGKSIACRRENSAYQSIDDDSFTLIGGVFEVKKKPRLSFVQWHKQVVVKKKALTEIPLKTYKVNSARKLSKVNSAPVSSSKAKGSVEIVTKSCKTKFVDDDAEDYPRRSSRKVKRRLFYGDESGEDDQPIINCIKRKRD</sequence>
<name>A0AAV6XEQ9_9LAMI</name>
<feature type="region of interest" description="Disordered" evidence="1">
    <location>
        <begin position="478"/>
        <end position="497"/>
    </location>
</feature>
<proteinExistence type="predicted"/>
<feature type="region of interest" description="Disordered" evidence="1">
    <location>
        <begin position="1"/>
        <end position="22"/>
    </location>
</feature>
<dbReference type="EMBL" id="WHWC01000007">
    <property type="protein sequence ID" value="KAG8379032.1"/>
    <property type="molecule type" value="Genomic_DNA"/>
</dbReference>
<evidence type="ECO:0000256" key="1">
    <source>
        <dbReference type="SAM" id="MobiDB-lite"/>
    </source>
</evidence>
<dbReference type="Proteomes" id="UP000826271">
    <property type="component" value="Unassembled WGS sequence"/>
</dbReference>
<organism evidence="2 3">
    <name type="scientific">Buddleja alternifolia</name>
    <dbReference type="NCBI Taxonomy" id="168488"/>
    <lineage>
        <taxon>Eukaryota</taxon>
        <taxon>Viridiplantae</taxon>
        <taxon>Streptophyta</taxon>
        <taxon>Embryophyta</taxon>
        <taxon>Tracheophyta</taxon>
        <taxon>Spermatophyta</taxon>
        <taxon>Magnoliopsida</taxon>
        <taxon>eudicotyledons</taxon>
        <taxon>Gunneridae</taxon>
        <taxon>Pentapetalae</taxon>
        <taxon>asterids</taxon>
        <taxon>lamiids</taxon>
        <taxon>Lamiales</taxon>
        <taxon>Scrophulariaceae</taxon>
        <taxon>Buddlejeae</taxon>
        <taxon>Buddleja</taxon>
    </lineage>
</organism>
<feature type="region of interest" description="Disordered" evidence="1">
    <location>
        <begin position="56"/>
        <end position="87"/>
    </location>
</feature>
<keyword evidence="3" id="KW-1185">Reference proteome</keyword>
<reference evidence="2" key="1">
    <citation type="submission" date="2019-10" db="EMBL/GenBank/DDBJ databases">
        <authorList>
            <person name="Zhang R."/>
            <person name="Pan Y."/>
            <person name="Wang J."/>
            <person name="Ma R."/>
            <person name="Yu S."/>
        </authorList>
    </citation>
    <scope>NUCLEOTIDE SEQUENCE</scope>
    <source>
        <strain evidence="2">LA-IB0</strain>
        <tissue evidence="2">Leaf</tissue>
    </source>
</reference>
<evidence type="ECO:0000313" key="3">
    <source>
        <dbReference type="Proteomes" id="UP000826271"/>
    </source>
</evidence>
<gene>
    <name evidence="2" type="ORF">BUALT_Bualt07G0046000</name>
</gene>
<dbReference type="AlphaFoldDB" id="A0AAV6XEQ9"/>
<evidence type="ECO:0000313" key="2">
    <source>
        <dbReference type="EMBL" id="KAG8379032.1"/>
    </source>
</evidence>
<protein>
    <submittedName>
        <fullName evidence="2">Uncharacterized protein</fullName>
    </submittedName>
</protein>
<comment type="caution">
    <text evidence="2">The sequence shown here is derived from an EMBL/GenBank/DDBJ whole genome shotgun (WGS) entry which is preliminary data.</text>
</comment>
<accession>A0AAV6XEQ9</accession>